<feature type="region of interest" description="Disordered" evidence="1">
    <location>
        <begin position="1"/>
        <end position="50"/>
    </location>
</feature>
<dbReference type="AlphaFoldDB" id="A0A9P0DGQ9"/>
<evidence type="ECO:0000313" key="3">
    <source>
        <dbReference type="Proteomes" id="UP001152799"/>
    </source>
</evidence>
<dbReference type="Proteomes" id="UP001152799">
    <property type="component" value="Chromosome 1"/>
</dbReference>
<dbReference type="EMBL" id="OU892277">
    <property type="protein sequence ID" value="CAH1121385.1"/>
    <property type="molecule type" value="Genomic_DNA"/>
</dbReference>
<keyword evidence="3" id="KW-1185">Reference proteome</keyword>
<gene>
    <name evidence="2" type="ORF">CEUTPL_LOCUS504</name>
</gene>
<evidence type="ECO:0000313" key="2">
    <source>
        <dbReference type="EMBL" id="CAH1121385.1"/>
    </source>
</evidence>
<reference evidence="2" key="1">
    <citation type="submission" date="2022-01" db="EMBL/GenBank/DDBJ databases">
        <authorList>
            <person name="King R."/>
        </authorList>
    </citation>
    <scope>NUCLEOTIDE SEQUENCE</scope>
</reference>
<organism evidence="2 3">
    <name type="scientific">Ceutorhynchus assimilis</name>
    <name type="common">cabbage seed weevil</name>
    <dbReference type="NCBI Taxonomy" id="467358"/>
    <lineage>
        <taxon>Eukaryota</taxon>
        <taxon>Metazoa</taxon>
        <taxon>Ecdysozoa</taxon>
        <taxon>Arthropoda</taxon>
        <taxon>Hexapoda</taxon>
        <taxon>Insecta</taxon>
        <taxon>Pterygota</taxon>
        <taxon>Neoptera</taxon>
        <taxon>Endopterygota</taxon>
        <taxon>Coleoptera</taxon>
        <taxon>Polyphaga</taxon>
        <taxon>Cucujiformia</taxon>
        <taxon>Curculionidae</taxon>
        <taxon>Ceutorhynchinae</taxon>
        <taxon>Ceutorhynchus</taxon>
    </lineage>
</organism>
<evidence type="ECO:0000256" key="1">
    <source>
        <dbReference type="SAM" id="MobiDB-lite"/>
    </source>
</evidence>
<protein>
    <submittedName>
        <fullName evidence="2">Uncharacterized protein</fullName>
    </submittedName>
</protein>
<name>A0A9P0DGQ9_9CUCU</name>
<sequence>MPVAKIEDEAEDDPEVHESLDDVQELEGCSDENMMEPVPKRTRIDTYRRR</sequence>
<feature type="compositionally biased region" description="Acidic residues" evidence="1">
    <location>
        <begin position="8"/>
        <end position="34"/>
    </location>
</feature>
<accession>A0A9P0DGQ9</accession>
<proteinExistence type="predicted"/>
<feature type="compositionally biased region" description="Basic and acidic residues" evidence="1">
    <location>
        <begin position="38"/>
        <end position="50"/>
    </location>
</feature>